<evidence type="ECO:0000256" key="2">
    <source>
        <dbReference type="ARBA" id="ARBA00022801"/>
    </source>
</evidence>
<evidence type="ECO:0000256" key="4">
    <source>
        <dbReference type="ARBA" id="ARBA00023211"/>
    </source>
</evidence>
<evidence type="ECO:0000256" key="1">
    <source>
        <dbReference type="ARBA" id="ARBA00022723"/>
    </source>
</evidence>
<dbReference type="GO" id="GO:0019557">
    <property type="term" value="P:L-histidine catabolic process to glutamate and formate"/>
    <property type="evidence" value="ECO:0007669"/>
    <property type="project" value="UniProtKB-UniPathway"/>
</dbReference>
<organism evidence="10 11">
    <name type="scientific">Chitinophaga agrisoli</name>
    <dbReference type="NCBI Taxonomy" id="2607653"/>
    <lineage>
        <taxon>Bacteria</taxon>
        <taxon>Pseudomonadati</taxon>
        <taxon>Bacteroidota</taxon>
        <taxon>Chitinophagia</taxon>
        <taxon>Chitinophagales</taxon>
        <taxon>Chitinophagaceae</taxon>
        <taxon>Chitinophaga</taxon>
    </lineage>
</organism>
<reference evidence="10 11" key="1">
    <citation type="submission" date="2019-09" db="EMBL/GenBank/DDBJ databases">
        <title>Chitinophaga ginsengihumi sp. nov., isolated from soil of ginseng rhizosphere.</title>
        <authorList>
            <person name="Lee J."/>
        </authorList>
    </citation>
    <scope>NUCLEOTIDE SEQUENCE [LARGE SCALE GENOMIC DNA]</scope>
    <source>
        <strain evidence="10 11">BN140078</strain>
    </source>
</reference>
<comment type="similarity">
    <text evidence="5 8 9">Belongs to the arginase family.</text>
</comment>
<dbReference type="SUPFAM" id="SSF52768">
    <property type="entry name" value="Arginase/deacetylase"/>
    <property type="match status" value="1"/>
</dbReference>
<reference evidence="10 11" key="2">
    <citation type="submission" date="2019-09" db="EMBL/GenBank/DDBJ databases">
        <authorList>
            <person name="Jin C."/>
        </authorList>
    </citation>
    <scope>NUCLEOTIDE SEQUENCE [LARGE SCALE GENOMIC DNA]</scope>
    <source>
        <strain evidence="10 11">BN140078</strain>
    </source>
</reference>
<feature type="binding site" evidence="5 7">
    <location>
        <position position="167"/>
    </location>
    <ligand>
        <name>Mn(2+)</name>
        <dbReference type="ChEBI" id="CHEBI:29035"/>
        <label>1</label>
    </ligand>
</feature>
<keyword evidence="4 5" id="KW-0464">Manganese</keyword>
<comment type="function">
    <text evidence="5">Catalyzes the conversion of N-formimidoyl-L-glutamate to L-glutamate and formamide.</text>
</comment>
<dbReference type="InterPro" id="IPR006035">
    <property type="entry name" value="Ureohydrolase"/>
</dbReference>
<evidence type="ECO:0000256" key="8">
    <source>
        <dbReference type="PROSITE-ProRule" id="PRU00742"/>
    </source>
</evidence>
<dbReference type="PANTHER" id="PTHR11358">
    <property type="entry name" value="ARGINASE/AGMATINASE"/>
    <property type="match status" value="1"/>
</dbReference>
<accession>A0A5B2VUT4</accession>
<feature type="binding site" evidence="5 7">
    <location>
        <position position="171"/>
    </location>
    <ligand>
        <name>Mn(2+)</name>
        <dbReference type="ChEBI" id="CHEBI:29035"/>
        <label>1</label>
    </ligand>
</feature>
<dbReference type="GO" id="GO:0008783">
    <property type="term" value="F:agmatinase activity"/>
    <property type="evidence" value="ECO:0007669"/>
    <property type="project" value="TreeGrafter"/>
</dbReference>
<keyword evidence="3 5" id="KW-0369">Histidine metabolism</keyword>
<feature type="binding site" evidence="5 7">
    <location>
        <position position="138"/>
    </location>
    <ligand>
        <name>Mn(2+)</name>
        <dbReference type="ChEBI" id="CHEBI:29035"/>
        <label>1</label>
    </ligand>
</feature>
<gene>
    <name evidence="5 10" type="primary">hutG</name>
    <name evidence="10" type="ORF">F0L74_19045</name>
</gene>
<dbReference type="PANTHER" id="PTHR11358:SF35">
    <property type="entry name" value="FORMIMIDOYLGLUTAMASE"/>
    <property type="match status" value="1"/>
</dbReference>
<dbReference type="InterPro" id="IPR020855">
    <property type="entry name" value="Ureohydrolase_Mn_BS"/>
</dbReference>
<dbReference type="InterPro" id="IPR023696">
    <property type="entry name" value="Ureohydrolase_dom_sf"/>
</dbReference>
<dbReference type="AlphaFoldDB" id="A0A5B2VUT4"/>
<evidence type="ECO:0000256" key="6">
    <source>
        <dbReference type="NCBIfam" id="TIGR01227"/>
    </source>
</evidence>
<evidence type="ECO:0000256" key="9">
    <source>
        <dbReference type="RuleBase" id="RU003684"/>
    </source>
</evidence>
<dbReference type="EC" id="3.5.3.8" evidence="5 6"/>
<sequence length="334" mass="36274">MTIAGNYYQPTATDVWTGRIDGTEADTLRWHQWIRLVNLQAPLPPLLRGQQGVVLLGFACDEGVRRNKGRTGAAQGPMALRKACAGFPAHFNEGIQFLDGGNIVCTDNNLEAAQDALSEAVQHILAAGYLPIVLGGGHEITYGHARGIYRHLQQQGGMPQLGLINFDAHFDLRIPGDDGPNSGTSFWQLAQDCLQQTHPFRYLALGIQAHSNTAQLFRIAAETGVIYLPADAFHSQDRNTLRTAINACLEQVEHIYLTIDLDVFAAPFAPGVSATAFNGIMPGGVFMECFRIILQSGKVAGIDIAELNPALDIDNRTAKLGAALMFEVVMRQAR</sequence>
<comment type="cofactor">
    <cofactor evidence="5 7">
        <name>Mn(2+)</name>
        <dbReference type="ChEBI" id="CHEBI:29035"/>
    </cofactor>
    <text evidence="5 7">Binds 2 manganese ions per subunit.</text>
</comment>
<dbReference type="Gene3D" id="3.40.800.10">
    <property type="entry name" value="Ureohydrolase domain"/>
    <property type="match status" value="1"/>
</dbReference>
<dbReference type="GO" id="GO:0050415">
    <property type="term" value="F:formimidoylglutamase activity"/>
    <property type="evidence" value="ECO:0007669"/>
    <property type="project" value="UniProtKB-UniRule"/>
</dbReference>
<comment type="pathway">
    <text evidence="5">Amino-acid degradation; L-histidine degradation into L-glutamate; L-glutamate from N-formimidoyl-L-glutamate (hydrolase route): step 1/1.</text>
</comment>
<feature type="binding site" evidence="7">
    <location>
        <position position="169"/>
    </location>
    <ligand>
        <name>Mn(2+)</name>
        <dbReference type="ChEBI" id="CHEBI:29035"/>
        <label>1</label>
    </ligand>
</feature>
<dbReference type="Pfam" id="PF00491">
    <property type="entry name" value="Arginase"/>
    <property type="match status" value="1"/>
</dbReference>
<feature type="binding site" evidence="5">
    <location>
        <position position="169"/>
    </location>
    <ligand>
        <name>Mn(2+)</name>
        <dbReference type="ChEBI" id="CHEBI:29035"/>
        <label>2</label>
    </ligand>
</feature>
<dbReference type="PIRSF" id="PIRSF036979">
    <property type="entry name" value="Arginase"/>
    <property type="match status" value="1"/>
</dbReference>
<dbReference type="NCBIfam" id="TIGR01227">
    <property type="entry name" value="hutG"/>
    <property type="match status" value="1"/>
</dbReference>
<evidence type="ECO:0000313" key="11">
    <source>
        <dbReference type="Proteomes" id="UP000324611"/>
    </source>
</evidence>
<feature type="binding site" evidence="5 7">
    <location>
        <position position="260"/>
    </location>
    <ligand>
        <name>Mn(2+)</name>
        <dbReference type="ChEBI" id="CHEBI:29035"/>
        <label>1</label>
    </ligand>
</feature>
<dbReference type="Proteomes" id="UP000324611">
    <property type="component" value="Unassembled WGS sequence"/>
</dbReference>
<proteinExistence type="inferred from homology"/>
<dbReference type="PROSITE" id="PS51409">
    <property type="entry name" value="ARGINASE_2"/>
    <property type="match status" value="1"/>
</dbReference>
<comment type="caution">
    <text evidence="10">The sequence shown here is derived from an EMBL/GenBank/DDBJ whole genome shotgun (WGS) entry which is preliminary data.</text>
</comment>
<protein>
    <recommendedName>
        <fullName evidence="5 6">Formimidoylglutamase</fullName>
        <ecNumber evidence="5 6">3.5.3.8</ecNumber>
    </recommendedName>
    <alternativeName>
        <fullName evidence="5">Formiminoglutamase</fullName>
    </alternativeName>
    <alternativeName>
        <fullName evidence="5">Formiminoglutamate hydrolase</fullName>
    </alternativeName>
</protein>
<evidence type="ECO:0000256" key="5">
    <source>
        <dbReference type="HAMAP-Rule" id="MF_00737"/>
    </source>
</evidence>
<evidence type="ECO:0000256" key="3">
    <source>
        <dbReference type="ARBA" id="ARBA00022808"/>
    </source>
</evidence>
<evidence type="ECO:0000313" key="10">
    <source>
        <dbReference type="EMBL" id="KAA2241956.1"/>
    </source>
</evidence>
<keyword evidence="2 5" id="KW-0378">Hydrolase</keyword>
<dbReference type="PROSITE" id="PS01053">
    <property type="entry name" value="ARGINASE_1"/>
    <property type="match status" value="1"/>
</dbReference>
<dbReference type="InterPro" id="IPR005923">
    <property type="entry name" value="HutG"/>
</dbReference>
<keyword evidence="1 5" id="KW-0479">Metal-binding</keyword>
<dbReference type="RefSeq" id="WP_149839462.1">
    <property type="nucleotide sequence ID" value="NZ_VUOC01000003.1"/>
</dbReference>
<comment type="catalytic activity">
    <reaction evidence="5">
        <text>N-formimidoyl-L-glutamate + H2O = formamide + L-glutamate</text>
        <dbReference type="Rhea" id="RHEA:22492"/>
        <dbReference type="ChEBI" id="CHEBI:15377"/>
        <dbReference type="ChEBI" id="CHEBI:16397"/>
        <dbReference type="ChEBI" id="CHEBI:29985"/>
        <dbReference type="ChEBI" id="CHEBI:58928"/>
        <dbReference type="EC" id="3.5.3.8"/>
    </reaction>
</comment>
<feature type="binding site" evidence="5">
    <location>
        <position position="260"/>
    </location>
    <ligand>
        <name>Mn(2+)</name>
        <dbReference type="ChEBI" id="CHEBI:29035"/>
        <label>2</label>
    </ligand>
</feature>
<dbReference type="EMBL" id="VUOC01000003">
    <property type="protein sequence ID" value="KAA2241956.1"/>
    <property type="molecule type" value="Genomic_DNA"/>
</dbReference>
<dbReference type="GO" id="GO:0030145">
    <property type="term" value="F:manganese ion binding"/>
    <property type="evidence" value="ECO:0007669"/>
    <property type="project" value="UniProtKB-UniRule"/>
</dbReference>
<feature type="binding site" evidence="7">
    <location>
        <position position="262"/>
    </location>
    <ligand>
        <name>Mn(2+)</name>
        <dbReference type="ChEBI" id="CHEBI:29035"/>
        <label>1</label>
    </ligand>
</feature>
<dbReference type="GO" id="GO:0019556">
    <property type="term" value="P:L-histidine catabolic process to glutamate and formamide"/>
    <property type="evidence" value="ECO:0007669"/>
    <property type="project" value="UniProtKB-UniRule"/>
</dbReference>
<dbReference type="HAMAP" id="MF_00737">
    <property type="entry name" value="Formimidoylglutam"/>
    <property type="match status" value="1"/>
</dbReference>
<feature type="binding site" evidence="5">
    <location>
        <position position="167"/>
    </location>
    <ligand>
        <name>Mn(2+)</name>
        <dbReference type="ChEBI" id="CHEBI:29035"/>
        <label>2</label>
    </ligand>
</feature>
<evidence type="ECO:0000256" key="7">
    <source>
        <dbReference type="PIRSR" id="PIRSR036979-1"/>
    </source>
</evidence>
<feature type="binding site" evidence="5">
    <location>
        <position position="262"/>
    </location>
    <ligand>
        <name>Mn(2+)</name>
        <dbReference type="ChEBI" id="CHEBI:29035"/>
        <label>2</label>
    </ligand>
</feature>
<keyword evidence="11" id="KW-1185">Reference proteome</keyword>
<dbReference type="UniPathway" id="UPA00379">
    <property type="reaction ID" value="UER00552"/>
</dbReference>
<dbReference type="GO" id="GO:0033389">
    <property type="term" value="P:putrescine biosynthetic process from arginine, via agmatine"/>
    <property type="evidence" value="ECO:0007669"/>
    <property type="project" value="TreeGrafter"/>
</dbReference>
<name>A0A5B2VUT4_9BACT</name>
<dbReference type="CDD" id="cd09988">
    <property type="entry name" value="Formimidoylglutamase"/>
    <property type="match status" value="1"/>
</dbReference>